<sequence>MPKQELGNEQLEKVLAGLDILPYSTPADFHYGRIRAVLQRVGQPIGYNDFLIAAHALSLNAILVTDKLREFNRVPGLCVENWLA</sequence>
<accession>A0A2W4RV52</accession>
<dbReference type="Proteomes" id="UP000249396">
    <property type="component" value="Unassembled WGS sequence"/>
</dbReference>
<evidence type="ECO:0000256" key="4">
    <source>
        <dbReference type="ARBA" id="ARBA00022723"/>
    </source>
</evidence>
<dbReference type="EMBL" id="QJPH01000187">
    <property type="protein sequence ID" value="PZN83398.1"/>
    <property type="molecule type" value="Genomic_DNA"/>
</dbReference>
<dbReference type="InterPro" id="IPR029060">
    <property type="entry name" value="PIN-like_dom_sf"/>
</dbReference>
<dbReference type="PANTHER" id="PTHR33653">
    <property type="entry name" value="RIBONUCLEASE VAPC2"/>
    <property type="match status" value="1"/>
</dbReference>
<dbReference type="AlphaFoldDB" id="A0A2W4RV52"/>
<evidence type="ECO:0000256" key="2">
    <source>
        <dbReference type="ARBA" id="ARBA00022649"/>
    </source>
</evidence>
<dbReference type="GO" id="GO:0004518">
    <property type="term" value="F:nuclease activity"/>
    <property type="evidence" value="ECO:0007669"/>
    <property type="project" value="UniProtKB-KW"/>
</dbReference>
<name>A0A2W4RV52_9GAMM</name>
<dbReference type="Pfam" id="PF01850">
    <property type="entry name" value="PIN"/>
    <property type="match status" value="1"/>
</dbReference>
<evidence type="ECO:0000256" key="3">
    <source>
        <dbReference type="ARBA" id="ARBA00022722"/>
    </source>
</evidence>
<dbReference type="SUPFAM" id="SSF88723">
    <property type="entry name" value="PIN domain-like"/>
    <property type="match status" value="1"/>
</dbReference>
<proteinExistence type="inferred from homology"/>
<keyword evidence="2" id="KW-1277">Toxin-antitoxin system</keyword>
<keyword evidence="5" id="KW-0378">Hydrolase</keyword>
<comment type="similarity">
    <text evidence="7">Belongs to the PINc/VapC protein family.</text>
</comment>
<keyword evidence="6" id="KW-0460">Magnesium</keyword>
<evidence type="ECO:0000256" key="6">
    <source>
        <dbReference type="ARBA" id="ARBA00022842"/>
    </source>
</evidence>
<dbReference type="Gene3D" id="3.40.50.1010">
    <property type="entry name" value="5'-nuclease"/>
    <property type="match status" value="1"/>
</dbReference>
<evidence type="ECO:0000313" key="10">
    <source>
        <dbReference type="Proteomes" id="UP000249396"/>
    </source>
</evidence>
<gene>
    <name evidence="9" type="ORF">DM484_04315</name>
</gene>
<dbReference type="GO" id="GO:0046872">
    <property type="term" value="F:metal ion binding"/>
    <property type="evidence" value="ECO:0007669"/>
    <property type="project" value="UniProtKB-KW"/>
</dbReference>
<reference evidence="9 10" key="1">
    <citation type="journal article" date="2018" name="Aquat. Microb. Ecol.">
        <title>Gammaproteobacterial methanotrophs dominate.</title>
        <authorList>
            <person name="Rissanen A.J."/>
            <person name="Saarenheimo J."/>
            <person name="Tiirola M."/>
            <person name="Peura S."/>
            <person name="Aalto S.L."/>
            <person name="Karvinen A."/>
            <person name="Nykanen H."/>
        </authorList>
    </citation>
    <scope>NUCLEOTIDE SEQUENCE [LARGE SCALE GENOMIC DNA]</scope>
    <source>
        <strain evidence="9">AMbin10</strain>
    </source>
</reference>
<evidence type="ECO:0000259" key="8">
    <source>
        <dbReference type="Pfam" id="PF01850"/>
    </source>
</evidence>
<dbReference type="InterPro" id="IPR050556">
    <property type="entry name" value="Type_II_TA_system_RNase"/>
</dbReference>
<keyword evidence="4" id="KW-0479">Metal-binding</keyword>
<dbReference type="InterPro" id="IPR002716">
    <property type="entry name" value="PIN_dom"/>
</dbReference>
<evidence type="ECO:0000256" key="5">
    <source>
        <dbReference type="ARBA" id="ARBA00022801"/>
    </source>
</evidence>
<evidence type="ECO:0000313" key="9">
    <source>
        <dbReference type="EMBL" id="PZN83398.1"/>
    </source>
</evidence>
<comment type="caution">
    <text evidence="9">The sequence shown here is derived from an EMBL/GenBank/DDBJ whole genome shotgun (WGS) entry which is preliminary data.</text>
</comment>
<evidence type="ECO:0000256" key="1">
    <source>
        <dbReference type="ARBA" id="ARBA00001946"/>
    </source>
</evidence>
<dbReference type="GO" id="GO:0016787">
    <property type="term" value="F:hydrolase activity"/>
    <property type="evidence" value="ECO:0007669"/>
    <property type="project" value="UniProtKB-KW"/>
</dbReference>
<protein>
    <recommendedName>
        <fullName evidence="8">PIN domain-containing protein</fullName>
    </recommendedName>
</protein>
<dbReference type="PANTHER" id="PTHR33653:SF1">
    <property type="entry name" value="RIBONUCLEASE VAPC2"/>
    <property type="match status" value="1"/>
</dbReference>
<comment type="cofactor">
    <cofactor evidence="1">
        <name>Mg(2+)</name>
        <dbReference type="ChEBI" id="CHEBI:18420"/>
    </cofactor>
</comment>
<feature type="domain" description="PIN" evidence="8">
    <location>
        <begin position="11"/>
        <end position="75"/>
    </location>
</feature>
<evidence type="ECO:0000256" key="7">
    <source>
        <dbReference type="ARBA" id="ARBA00038093"/>
    </source>
</evidence>
<organism evidence="9 10">
    <name type="scientific">Candidatus Methylumidiphilus alinenensis</name>
    <dbReference type="NCBI Taxonomy" id="2202197"/>
    <lineage>
        <taxon>Bacteria</taxon>
        <taxon>Pseudomonadati</taxon>
        <taxon>Pseudomonadota</taxon>
        <taxon>Gammaproteobacteria</taxon>
        <taxon>Methylococcales</taxon>
        <taxon>Candidatus Methylumidiphilus</taxon>
    </lineage>
</organism>
<keyword evidence="3" id="KW-0540">Nuclease</keyword>